<comment type="caution">
    <text evidence="1">The sequence shown here is derived from an EMBL/GenBank/DDBJ whole genome shotgun (WGS) entry which is preliminary data.</text>
</comment>
<proteinExistence type="predicted"/>
<reference evidence="1" key="1">
    <citation type="submission" date="2021-02" db="EMBL/GenBank/DDBJ databases">
        <authorList>
            <person name="Nowell W R."/>
        </authorList>
    </citation>
    <scope>NUCLEOTIDE SEQUENCE</scope>
</reference>
<dbReference type="EMBL" id="CAJOBC010002633">
    <property type="protein sequence ID" value="CAF3743053.1"/>
    <property type="molecule type" value="Genomic_DNA"/>
</dbReference>
<dbReference type="Proteomes" id="UP000663829">
    <property type="component" value="Unassembled WGS sequence"/>
</dbReference>
<name>A0A814EM95_9BILA</name>
<dbReference type="EMBL" id="CAJNOQ010002633">
    <property type="protein sequence ID" value="CAF0969901.1"/>
    <property type="molecule type" value="Genomic_DNA"/>
</dbReference>
<organism evidence="1 3">
    <name type="scientific">Didymodactylos carnosus</name>
    <dbReference type="NCBI Taxonomy" id="1234261"/>
    <lineage>
        <taxon>Eukaryota</taxon>
        <taxon>Metazoa</taxon>
        <taxon>Spiralia</taxon>
        <taxon>Gnathifera</taxon>
        <taxon>Rotifera</taxon>
        <taxon>Eurotatoria</taxon>
        <taxon>Bdelloidea</taxon>
        <taxon>Philodinida</taxon>
        <taxon>Philodinidae</taxon>
        <taxon>Didymodactylos</taxon>
    </lineage>
</organism>
<evidence type="ECO:0000313" key="1">
    <source>
        <dbReference type="EMBL" id="CAF0969901.1"/>
    </source>
</evidence>
<keyword evidence="3" id="KW-1185">Reference proteome</keyword>
<sequence length="13" mass="1427">MSDGVEARTQYLG</sequence>
<feature type="non-terminal residue" evidence="1">
    <location>
        <position position="13"/>
    </location>
</feature>
<dbReference type="Proteomes" id="UP000681722">
    <property type="component" value="Unassembled WGS sequence"/>
</dbReference>
<accession>A0A814EM95</accession>
<protein>
    <submittedName>
        <fullName evidence="1">Uncharacterized protein</fullName>
    </submittedName>
</protein>
<evidence type="ECO:0000313" key="3">
    <source>
        <dbReference type="Proteomes" id="UP000663829"/>
    </source>
</evidence>
<evidence type="ECO:0000313" key="2">
    <source>
        <dbReference type="EMBL" id="CAF3743053.1"/>
    </source>
</evidence>
<gene>
    <name evidence="1" type="ORF">GPM918_LOCUS12178</name>
    <name evidence="2" type="ORF">SRO942_LOCUS12179</name>
</gene>